<dbReference type="EMBL" id="ABEU02000019">
    <property type="protein sequence ID" value="PNR34356.1"/>
    <property type="molecule type" value="Genomic_DNA"/>
</dbReference>
<evidence type="ECO:0000313" key="2">
    <source>
        <dbReference type="EMBL" id="PNR34356.1"/>
    </source>
</evidence>
<dbReference type="Proteomes" id="UP000006727">
    <property type="component" value="Chromosome 19"/>
</dbReference>
<reference evidence="2 4" key="1">
    <citation type="journal article" date="2008" name="Science">
        <title>The Physcomitrella genome reveals evolutionary insights into the conquest of land by plants.</title>
        <authorList>
            <person name="Rensing S."/>
            <person name="Lang D."/>
            <person name="Zimmer A."/>
            <person name="Terry A."/>
            <person name="Salamov A."/>
            <person name="Shapiro H."/>
            <person name="Nishiyama T."/>
            <person name="Perroud P.-F."/>
            <person name="Lindquist E."/>
            <person name="Kamisugi Y."/>
            <person name="Tanahashi T."/>
            <person name="Sakakibara K."/>
            <person name="Fujita T."/>
            <person name="Oishi K."/>
            <person name="Shin-I T."/>
            <person name="Kuroki Y."/>
            <person name="Toyoda A."/>
            <person name="Suzuki Y."/>
            <person name="Hashimoto A."/>
            <person name="Yamaguchi K."/>
            <person name="Sugano A."/>
            <person name="Kohara Y."/>
            <person name="Fujiyama A."/>
            <person name="Anterola A."/>
            <person name="Aoki S."/>
            <person name="Ashton N."/>
            <person name="Barbazuk W.B."/>
            <person name="Barker E."/>
            <person name="Bennetzen J."/>
            <person name="Bezanilla M."/>
            <person name="Blankenship R."/>
            <person name="Cho S.H."/>
            <person name="Dutcher S."/>
            <person name="Estelle M."/>
            <person name="Fawcett J.A."/>
            <person name="Gundlach H."/>
            <person name="Hanada K."/>
            <person name="Heyl A."/>
            <person name="Hicks K.A."/>
            <person name="Hugh J."/>
            <person name="Lohr M."/>
            <person name="Mayer K."/>
            <person name="Melkozernov A."/>
            <person name="Murata T."/>
            <person name="Nelson D."/>
            <person name="Pils B."/>
            <person name="Prigge M."/>
            <person name="Reiss B."/>
            <person name="Renner T."/>
            <person name="Rombauts S."/>
            <person name="Rushton P."/>
            <person name="Sanderfoot A."/>
            <person name="Schween G."/>
            <person name="Shiu S.-H."/>
            <person name="Stueber K."/>
            <person name="Theodoulou F.L."/>
            <person name="Tu H."/>
            <person name="Van de Peer Y."/>
            <person name="Verrier P.J."/>
            <person name="Waters E."/>
            <person name="Wood A."/>
            <person name="Yang L."/>
            <person name="Cove D."/>
            <person name="Cuming A."/>
            <person name="Hasebe M."/>
            <person name="Lucas S."/>
            <person name="Mishler D.B."/>
            <person name="Reski R."/>
            <person name="Grigoriev I."/>
            <person name="Quatrano R.S."/>
            <person name="Boore J.L."/>
        </authorList>
    </citation>
    <scope>NUCLEOTIDE SEQUENCE [LARGE SCALE GENOMIC DNA]</scope>
    <source>
        <strain evidence="3 4">cv. Gransden 2004</strain>
    </source>
</reference>
<protein>
    <submittedName>
        <fullName evidence="2 3">Uncharacterized protein</fullName>
    </submittedName>
</protein>
<evidence type="ECO:0000313" key="3">
    <source>
        <dbReference type="EnsemblPlants" id="PAC:32939146.CDS.1"/>
    </source>
</evidence>
<dbReference type="Gramene" id="Pp3c19_15679V3.1">
    <property type="protein sequence ID" value="PAC:32939146.CDS.1"/>
    <property type="gene ID" value="Pp3c19_15679"/>
</dbReference>
<organism evidence="2">
    <name type="scientific">Physcomitrium patens</name>
    <name type="common">Spreading-leaved earth moss</name>
    <name type="synonym">Physcomitrella patens</name>
    <dbReference type="NCBI Taxonomy" id="3218"/>
    <lineage>
        <taxon>Eukaryota</taxon>
        <taxon>Viridiplantae</taxon>
        <taxon>Streptophyta</taxon>
        <taxon>Embryophyta</taxon>
        <taxon>Bryophyta</taxon>
        <taxon>Bryophytina</taxon>
        <taxon>Bryopsida</taxon>
        <taxon>Funariidae</taxon>
        <taxon>Funariales</taxon>
        <taxon>Funariaceae</taxon>
        <taxon>Physcomitrium</taxon>
    </lineage>
</organism>
<name>A0A2K1IYK2_PHYPA</name>
<evidence type="ECO:0000313" key="4">
    <source>
        <dbReference type="Proteomes" id="UP000006727"/>
    </source>
</evidence>
<feature type="region of interest" description="Disordered" evidence="1">
    <location>
        <begin position="1"/>
        <end position="71"/>
    </location>
</feature>
<feature type="compositionally biased region" description="Polar residues" evidence="1">
    <location>
        <begin position="25"/>
        <end position="35"/>
    </location>
</feature>
<reference evidence="2 4" key="2">
    <citation type="journal article" date="2018" name="Plant J.">
        <title>The Physcomitrella patens chromosome-scale assembly reveals moss genome structure and evolution.</title>
        <authorList>
            <person name="Lang D."/>
            <person name="Ullrich K.K."/>
            <person name="Murat F."/>
            <person name="Fuchs J."/>
            <person name="Jenkins J."/>
            <person name="Haas F.B."/>
            <person name="Piednoel M."/>
            <person name="Gundlach H."/>
            <person name="Van Bel M."/>
            <person name="Meyberg R."/>
            <person name="Vives C."/>
            <person name="Morata J."/>
            <person name="Symeonidi A."/>
            <person name="Hiss M."/>
            <person name="Muchero W."/>
            <person name="Kamisugi Y."/>
            <person name="Saleh O."/>
            <person name="Blanc G."/>
            <person name="Decker E.L."/>
            <person name="van Gessel N."/>
            <person name="Grimwood J."/>
            <person name="Hayes R.D."/>
            <person name="Graham S.W."/>
            <person name="Gunter L.E."/>
            <person name="McDaniel S.F."/>
            <person name="Hoernstein S.N.W."/>
            <person name="Larsson A."/>
            <person name="Li F.W."/>
            <person name="Perroud P.F."/>
            <person name="Phillips J."/>
            <person name="Ranjan P."/>
            <person name="Rokshar D.S."/>
            <person name="Rothfels C.J."/>
            <person name="Schneider L."/>
            <person name="Shu S."/>
            <person name="Stevenson D.W."/>
            <person name="Thummler F."/>
            <person name="Tillich M."/>
            <person name="Villarreal Aguilar J.C."/>
            <person name="Widiez T."/>
            <person name="Wong G.K."/>
            <person name="Wymore A."/>
            <person name="Zhang Y."/>
            <person name="Zimmer A.D."/>
            <person name="Quatrano R.S."/>
            <person name="Mayer K.F.X."/>
            <person name="Goodstein D."/>
            <person name="Casacuberta J.M."/>
            <person name="Vandepoele K."/>
            <person name="Reski R."/>
            <person name="Cuming A.C."/>
            <person name="Tuskan G.A."/>
            <person name="Maumus F."/>
            <person name="Salse J."/>
            <person name="Schmutz J."/>
            <person name="Rensing S.A."/>
        </authorList>
    </citation>
    <scope>NUCLEOTIDE SEQUENCE [LARGE SCALE GENOMIC DNA]</scope>
    <source>
        <strain evidence="3 4">cv. Gransden 2004</strain>
    </source>
</reference>
<reference evidence="3" key="3">
    <citation type="submission" date="2020-12" db="UniProtKB">
        <authorList>
            <consortium name="EnsemblPlants"/>
        </authorList>
    </citation>
    <scope>IDENTIFICATION</scope>
</reference>
<sequence length="71" mass="8475">MRSNIPHHMKQREWNSARSSEARQLKSTVKEPSTNLDHKVNEKNVQNQKTNRKREQSKKGKSLKKKTHHHH</sequence>
<proteinExistence type="predicted"/>
<dbReference type="EnsemblPlants" id="Pp3c19_15679V3.1">
    <property type="protein sequence ID" value="PAC:32939146.CDS.1"/>
    <property type="gene ID" value="Pp3c19_15679"/>
</dbReference>
<dbReference type="InParanoid" id="A0A2K1IYK2"/>
<gene>
    <name evidence="2" type="ORF">PHYPA_024173</name>
</gene>
<keyword evidence="4" id="KW-1185">Reference proteome</keyword>
<feature type="compositionally biased region" description="Basic residues" evidence="1">
    <location>
        <begin position="59"/>
        <end position="71"/>
    </location>
</feature>
<feature type="compositionally biased region" description="Basic residues" evidence="1">
    <location>
        <begin position="1"/>
        <end position="10"/>
    </location>
</feature>
<feature type="compositionally biased region" description="Basic and acidic residues" evidence="1">
    <location>
        <begin position="11"/>
        <end position="24"/>
    </location>
</feature>
<dbReference type="AlphaFoldDB" id="A0A2K1IYK2"/>
<evidence type="ECO:0000256" key="1">
    <source>
        <dbReference type="SAM" id="MobiDB-lite"/>
    </source>
</evidence>
<accession>A0A2K1IYK2</accession>